<feature type="transmembrane region" description="Helical" evidence="5">
    <location>
        <begin position="400"/>
        <end position="420"/>
    </location>
</feature>
<dbReference type="AlphaFoldDB" id="A0A1M7DI14"/>
<dbReference type="Proteomes" id="UP000183947">
    <property type="component" value="Unassembled WGS sequence"/>
</dbReference>
<keyword evidence="2 5" id="KW-0812">Transmembrane</keyword>
<dbReference type="PANTHER" id="PTHR37422:SF13">
    <property type="entry name" value="LIPOPOLYSACCHARIDE BIOSYNTHESIS PROTEIN PA4999-RELATED"/>
    <property type="match status" value="1"/>
</dbReference>
<evidence type="ECO:0000313" key="7">
    <source>
        <dbReference type="EMBL" id="SHL79161.1"/>
    </source>
</evidence>
<accession>A0A1M7DI14</accession>
<feature type="transmembrane region" description="Helical" evidence="5">
    <location>
        <begin position="116"/>
        <end position="136"/>
    </location>
</feature>
<dbReference type="InterPro" id="IPR007016">
    <property type="entry name" value="O-antigen_ligase-rel_domated"/>
</dbReference>
<name>A0A1M7DI14_9BACT</name>
<evidence type="ECO:0000256" key="2">
    <source>
        <dbReference type="ARBA" id="ARBA00022692"/>
    </source>
</evidence>
<dbReference type="RefSeq" id="WP_073287727.1">
    <property type="nucleotide sequence ID" value="NZ_FRAS01000021.1"/>
</dbReference>
<feature type="transmembrane region" description="Helical" evidence="5">
    <location>
        <begin position="16"/>
        <end position="38"/>
    </location>
</feature>
<evidence type="ECO:0000313" key="8">
    <source>
        <dbReference type="Proteomes" id="UP000183947"/>
    </source>
</evidence>
<dbReference type="GO" id="GO:0016020">
    <property type="term" value="C:membrane"/>
    <property type="evidence" value="ECO:0007669"/>
    <property type="project" value="UniProtKB-SubCell"/>
</dbReference>
<feature type="transmembrane region" description="Helical" evidence="5">
    <location>
        <begin position="168"/>
        <end position="187"/>
    </location>
</feature>
<gene>
    <name evidence="7" type="ORF">SAMN02746009_03389</name>
</gene>
<feature type="transmembrane region" description="Helical" evidence="5">
    <location>
        <begin position="432"/>
        <end position="449"/>
    </location>
</feature>
<feature type="transmembrane region" description="Helical" evidence="5">
    <location>
        <begin position="207"/>
        <end position="227"/>
    </location>
</feature>
<feature type="transmembrane region" description="Helical" evidence="5">
    <location>
        <begin position="239"/>
        <end position="271"/>
    </location>
</feature>
<evidence type="ECO:0000256" key="1">
    <source>
        <dbReference type="ARBA" id="ARBA00004141"/>
    </source>
</evidence>
<keyword evidence="4 5" id="KW-0472">Membrane</keyword>
<evidence type="ECO:0000256" key="3">
    <source>
        <dbReference type="ARBA" id="ARBA00022989"/>
    </source>
</evidence>
<dbReference type="PANTHER" id="PTHR37422">
    <property type="entry name" value="TEICHURONIC ACID BIOSYNTHESIS PROTEIN TUAE"/>
    <property type="match status" value="1"/>
</dbReference>
<feature type="domain" description="O-antigen ligase-related" evidence="6">
    <location>
        <begin position="243"/>
        <end position="407"/>
    </location>
</feature>
<dbReference type="EMBL" id="FRAS01000021">
    <property type="protein sequence ID" value="SHL79161.1"/>
    <property type="molecule type" value="Genomic_DNA"/>
</dbReference>
<keyword evidence="8" id="KW-1185">Reference proteome</keyword>
<comment type="subcellular location">
    <subcellularLocation>
        <location evidence="1">Membrane</location>
        <topology evidence="1">Multi-pass membrane protein</topology>
    </subcellularLocation>
</comment>
<feature type="transmembrane region" description="Helical" evidence="5">
    <location>
        <begin position="87"/>
        <end position="104"/>
    </location>
</feature>
<keyword evidence="7" id="KW-0436">Ligase</keyword>
<evidence type="ECO:0000259" key="6">
    <source>
        <dbReference type="Pfam" id="PF04932"/>
    </source>
</evidence>
<keyword evidence="3 5" id="KW-1133">Transmembrane helix</keyword>
<proteinExistence type="predicted"/>
<protein>
    <submittedName>
        <fullName evidence="7">O-antigen ligase</fullName>
    </submittedName>
</protein>
<evidence type="ECO:0000256" key="4">
    <source>
        <dbReference type="ARBA" id="ARBA00023136"/>
    </source>
</evidence>
<dbReference type="InterPro" id="IPR051533">
    <property type="entry name" value="WaaL-like"/>
</dbReference>
<dbReference type="GO" id="GO:0016874">
    <property type="term" value="F:ligase activity"/>
    <property type="evidence" value="ECO:0007669"/>
    <property type="project" value="UniProtKB-KW"/>
</dbReference>
<evidence type="ECO:0000256" key="5">
    <source>
        <dbReference type="SAM" id="Phobius"/>
    </source>
</evidence>
<organism evidence="7 8">
    <name type="scientific">Hymenobacter psychrotolerans DSM 18569</name>
    <dbReference type="NCBI Taxonomy" id="1121959"/>
    <lineage>
        <taxon>Bacteria</taxon>
        <taxon>Pseudomonadati</taxon>
        <taxon>Bacteroidota</taxon>
        <taxon>Cytophagia</taxon>
        <taxon>Cytophagales</taxon>
        <taxon>Hymenobacteraceae</taxon>
        <taxon>Hymenobacter</taxon>
    </lineage>
</organism>
<dbReference type="OrthoDB" id="871774at2"/>
<feature type="transmembrane region" description="Helical" evidence="5">
    <location>
        <begin position="278"/>
        <end position="298"/>
    </location>
</feature>
<dbReference type="Pfam" id="PF04932">
    <property type="entry name" value="Wzy_C"/>
    <property type="match status" value="1"/>
</dbReference>
<dbReference type="STRING" id="1121959.SAMN02746009_03389"/>
<feature type="transmembrane region" description="Helical" evidence="5">
    <location>
        <begin position="143"/>
        <end position="162"/>
    </location>
</feature>
<sequence length="494" mass="55021">MSLLARLRPQNPDQRLFVGFVLLLLVSGAAALLLKTQLWLALPVAVLGAVVLLVDWRWVYYVLLGTLAFSVEMPLPGGLSMDVPSEPLMLVLLGCFGVSVLLGNSGVSARVWRHPLVIFIGLALLWSVVSTVFSVSTLKSVKYLLAKTWYIVPFVFVTLSVVRKPSDVWRMIAFFAAGVSITVLYTMARHGGKGFGFNSINWAIQPFYHNHVLYAATAALLVPFALYAARDAASKTARWLWYLVLFIAVSGVMLSYTRASVLSLVVAALYYGIVRLRLTRLTLVAASLATLITTVYFVRENTYMLYAPEFEKTVFHKGNFEKHLEATYKLQDVSGMERVYRWVAAAHMIADKPLVGSGPSTFYPEYKRYTVRSFQTYVSDNVEKSTTHNYFLLQLAEQGVPGFLLFVALLFTALLLVERLYHNARTPSHRRIAIAAGLSLVITIFHLLLNELIEVDKIGSMYYAALALLIRVQLWQEDTHVAAGAAKQPAQLPG</sequence>
<reference evidence="8" key="1">
    <citation type="submission" date="2016-11" db="EMBL/GenBank/DDBJ databases">
        <authorList>
            <person name="Varghese N."/>
            <person name="Submissions S."/>
        </authorList>
    </citation>
    <scope>NUCLEOTIDE SEQUENCE [LARGE SCALE GENOMIC DNA]</scope>
    <source>
        <strain evidence="8">DSM 18569</strain>
    </source>
</reference>